<organism evidence="2 3">
    <name type="scientific">Paraburkholderia strydomiana</name>
    <dbReference type="NCBI Taxonomy" id="1245417"/>
    <lineage>
        <taxon>Bacteria</taxon>
        <taxon>Pseudomonadati</taxon>
        <taxon>Pseudomonadota</taxon>
        <taxon>Betaproteobacteria</taxon>
        <taxon>Burkholderiales</taxon>
        <taxon>Burkholderiaceae</taxon>
        <taxon>Paraburkholderia</taxon>
    </lineage>
</organism>
<dbReference type="Proteomes" id="UP001629392">
    <property type="component" value="Unassembled WGS sequence"/>
</dbReference>
<reference evidence="2 3" key="1">
    <citation type="journal article" date="2024" name="Chem. Sci.">
        <title>Discovery of megapolipeptins by genome mining of a Burkholderiales bacteria collection.</title>
        <authorList>
            <person name="Paulo B.S."/>
            <person name="Recchia M.J.J."/>
            <person name="Lee S."/>
            <person name="Fergusson C.H."/>
            <person name="Romanowski S.B."/>
            <person name="Hernandez A."/>
            <person name="Krull N."/>
            <person name="Liu D.Y."/>
            <person name="Cavanagh H."/>
            <person name="Bos A."/>
            <person name="Gray C.A."/>
            <person name="Murphy B.T."/>
            <person name="Linington R.G."/>
            <person name="Eustaquio A.S."/>
        </authorList>
    </citation>
    <scope>NUCLEOTIDE SEQUENCE [LARGE SCALE GENOMIC DNA]</scope>
    <source>
        <strain evidence="2 3">RL17-350-BIC-E</strain>
    </source>
</reference>
<proteinExistence type="predicted"/>
<protein>
    <submittedName>
        <fullName evidence="2">Phytanoyl-CoA dioxygenase family protein</fullName>
    </submittedName>
</protein>
<dbReference type="RefSeq" id="WP_408157952.1">
    <property type="nucleotide sequence ID" value="NZ_JAQQCL010000055.1"/>
</dbReference>
<dbReference type="SUPFAM" id="SSF51197">
    <property type="entry name" value="Clavaminate synthase-like"/>
    <property type="match status" value="1"/>
</dbReference>
<dbReference type="InterPro" id="IPR008775">
    <property type="entry name" value="Phytyl_CoA_dOase-like"/>
</dbReference>
<accession>A0ABW9ERY8</accession>
<dbReference type="PANTHER" id="PTHR20883:SF48">
    <property type="entry name" value="ECTOINE DIOXYGENASE"/>
    <property type="match status" value="1"/>
</dbReference>
<comment type="cofactor">
    <cofactor evidence="1">
        <name>Fe(2+)</name>
        <dbReference type="ChEBI" id="CHEBI:29033"/>
    </cofactor>
</comment>
<keyword evidence="2" id="KW-0560">Oxidoreductase</keyword>
<dbReference type="PANTHER" id="PTHR20883">
    <property type="entry name" value="PHYTANOYL-COA DIOXYGENASE DOMAIN CONTAINING 1"/>
    <property type="match status" value="1"/>
</dbReference>
<evidence type="ECO:0000313" key="2">
    <source>
        <dbReference type="EMBL" id="MFM0721796.1"/>
    </source>
</evidence>
<dbReference type="Pfam" id="PF05721">
    <property type="entry name" value="PhyH"/>
    <property type="match status" value="1"/>
</dbReference>
<keyword evidence="2" id="KW-0223">Dioxygenase</keyword>
<name>A0ABW9ERY8_9BURK</name>
<dbReference type="EMBL" id="JAQQCL010000055">
    <property type="protein sequence ID" value="MFM0721796.1"/>
    <property type="molecule type" value="Genomic_DNA"/>
</dbReference>
<comment type="caution">
    <text evidence="2">The sequence shown here is derived from an EMBL/GenBank/DDBJ whole genome shotgun (WGS) entry which is preliminary data.</text>
</comment>
<dbReference type="GO" id="GO:0051213">
    <property type="term" value="F:dioxygenase activity"/>
    <property type="evidence" value="ECO:0007669"/>
    <property type="project" value="UniProtKB-KW"/>
</dbReference>
<evidence type="ECO:0000313" key="3">
    <source>
        <dbReference type="Proteomes" id="UP001629392"/>
    </source>
</evidence>
<keyword evidence="3" id="KW-1185">Reference proteome</keyword>
<gene>
    <name evidence="2" type="ORF">PQQ73_36525</name>
</gene>
<sequence>MSNAMPSIAQNMDSRCKEYWEKGYTVIPGVFDAQQIERFRNECNHLWLIPGLGDDLNLRTEFRRGSQNEYVLDRLDPVLDLSPVLSSAANDPHLLDVIDTLLGARSALLKCKLIRKDPGTKGYAVHQDFLYWTWLNVAPERLCSVALSLYDTDERSGGIGFYPGHHQTLISGPSDNLGGDCDPAHIDKSVSEVPLLKSGDVLVFHSLAPHFSGPNASDLPRTILLPSYCATNETGLYCRYYEREIKRRCSDVVGFERYFDRLAAMSQPAR</sequence>
<dbReference type="Gene3D" id="2.60.120.620">
    <property type="entry name" value="q2cbj1_9rhob like domain"/>
    <property type="match status" value="1"/>
</dbReference>
<evidence type="ECO:0000256" key="1">
    <source>
        <dbReference type="ARBA" id="ARBA00001954"/>
    </source>
</evidence>